<feature type="compositionally biased region" description="Basic residues" evidence="1">
    <location>
        <begin position="16"/>
        <end position="25"/>
    </location>
</feature>
<feature type="compositionally biased region" description="Basic and acidic residues" evidence="1">
    <location>
        <begin position="26"/>
        <end position="36"/>
    </location>
</feature>
<proteinExistence type="predicted"/>
<name>A0A645HVD2_9ZZZZ</name>
<reference evidence="2" key="1">
    <citation type="submission" date="2019-08" db="EMBL/GenBank/DDBJ databases">
        <authorList>
            <person name="Kucharzyk K."/>
            <person name="Murdoch R.W."/>
            <person name="Higgins S."/>
            <person name="Loffler F."/>
        </authorList>
    </citation>
    <scope>NUCLEOTIDE SEQUENCE</scope>
</reference>
<dbReference type="EMBL" id="VSSQ01101007">
    <property type="protein sequence ID" value="MPN42937.1"/>
    <property type="molecule type" value="Genomic_DNA"/>
</dbReference>
<sequence length="103" mass="11500">MLDCNDGDRNRDHGQPPRHHRRKRERDKPGSDHRGQVADGDCDGTLAQTQDQGFGDKRGYRGDQQIDQDAGTDLPDVSCNTGCQRKQHGEHDALYACRLTDVG</sequence>
<dbReference type="AlphaFoldDB" id="A0A645HVD2"/>
<accession>A0A645HVD2</accession>
<comment type="caution">
    <text evidence="2">The sequence shown here is derived from an EMBL/GenBank/DDBJ whole genome shotgun (WGS) entry which is preliminary data.</text>
</comment>
<organism evidence="2">
    <name type="scientific">bioreactor metagenome</name>
    <dbReference type="NCBI Taxonomy" id="1076179"/>
    <lineage>
        <taxon>unclassified sequences</taxon>
        <taxon>metagenomes</taxon>
        <taxon>ecological metagenomes</taxon>
    </lineage>
</organism>
<evidence type="ECO:0000313" key="2">
    <source>
        <dbReference type="EMBL" id="MPN42937.1"/>
    </source>
</evidence>
<feature type="compositionally biased region" description="Basic and acidic residues" evidence="1">
    <location>
        <begin position="1"/>
        <end position="15"/>
    </location>
</feature>
<feature type="region of interest" description="Disordered" evidence="1">
    <location>
        <begin position="1"/>
        <end position="75"/>
    </location>
</feature>
<protein>
    <submittedName>
        <fullName evidence="2">Uncharacterized protein</fullName>
    </submittedName>
</protein>
<evidence type="ECO:0000256" key="1">
    <source>
        <dbReference type="SAM" id="MobiDB-lite"/>
    </source>
</evidence>
<gene>
    <name evidence="2" type="ORF">SDC9_190495</name>
</gene>